<dbReference type="Proteomes" id="UP001429601">
    <property type="component" value="Unassembled WGS sequence"/>
</dbReference>
<dbReference type="Gene3D" id="3.40.50.10490">
    <property type="entry name" value="Glucose-6-phosphate isomerase like protein, domain 1"/>
    <property type="match status" value="1"/>
</dbReference>
<protein>
    <submittedName>
        <fullName evidence="6">MurR/RpiR family transcriptional regulator</fullName>
    </submittedName>
</protein>
<dbReference type="Pfam" id="PF01418">
    <property type="entry name" value="HTH_6"/>
    <property type="match status" value="1"/>
</dbReference>
<keyword evidence="7" id="KW-1185">Reference proteome</keyword>
<keyword evidence="1" id="KW-0805">Transcription regulation</keyword>
<feature type="domain" description="HTH rpiR-type" evidence="5">
    <location>
        <begin position="3"/>
        <end position="79"/>
    </location>
</feature>
<evidence type="ECO:0000256" key="1">
    <source>
        <dbReference type="ARBA" id="ARBA00023015"/>
    </source>
</evidence>
<reference evidence="6 7" key="1">
    <citation type="journal article" date="2011" name="Curr. Microbiol.">
        <title>Luteibacter jiangsuensis sp. nov.: a methamidophos-degrading bacterium isolated from a methamidophos-manufacturing factory.</title>
        <authorList>
            <person name="Wang L."/>
            <person name="Wang G.L."/>
            <person name="Li S.P."/>
            <person name="Jiang J.D."/>
        </authorList>
    </citation>
    <scope>NUCLEOTIDE SEQUENCE [LARGE SCALE GENOMIC DNA]</scope>
    <source>
        <strain evidence="6 7">CGMCC 1.10133</strain>
    </source>
</reference>
<evidence type="ECO:0000313" key="7">
    <source>
        <dbReference type="Proteomes" id="UP001429601"/>
    </source>
</evidence>
<dbReference type="RefSeq" id="WP_167126632.1">
    <property type="nucleotide sequence ID" value="NZ_JAAQQR010000005.1"/>
</dbReference>
<dbReference type="CDD" id="cd05013">
    <property type="entry name" value="SIS_RpiR"/>
    <property type="match status" value="1"/>
</dbReference>
<dbReference type="InterPro" id="IPR001347">
    <property type="entry name" value="SIS_dom"/>
</dbReference>
<dbReference type="SUPFAM" id="SSF53697">
    <property type="entry name" value="SIS domain"/>
    <property type="match status" value="1"/>
</dbReference>
<dbReference type="InterPro" id="IPR009057">
    <property type="entry name" value="Homeodomain-like_sf"/>
</dbReference>
<keyword evidence="3" id="KW-0804">Transcription</keyword>
<dbReference type="Gene3D" id="1.10.10.10">
    <property type="entry name" value="Winged helix-like DNA-binding domain superfamily/Winged helix DNA-binding domain"/>
    <property type="match status" value="1"/>
</dbReference>
<dbReference type="InterPro" id="IPR046348">
    <property type="entry name" value="SIS_dom_sf"/>
</dbReference>
<dbReference type="SUPFAM" id="SSF46689">
    <property type="entry name" value="Homeodomain-like"/>
    <property type="match status" value="1"/>
</dbReference>
<sequence>MIEELQKTLKSRWETFTPSEQKIATYLLQNIGGIAFETAASLARHIGVSPMTVGRFLRNLGYEGLSELKDDLRGEAPWLPLYKTPDHLADASLSEGLQAEIRDLTNAHALAHTPEWAAIVDLLVKAERVSVASFHHGRFLGLGFANLLQHVRPRTRFVEGSDGAYIDMLLDAKPGDCLVLIDFRRYYRHFRLLAEEAAARGIPLVIITDTQCYWARKLTDHVLMIPIDESRAWHNFGPAMSLLSLLIGAIARRQEQSGMFERIDRITRLRQSFAGYLEAPPLDDPPPAKSAGGNKNAASKRRSKRS</sequence>
<organism evidence="6 7">
    <name type="scientific">Luteibacter jiangsuensis</name>
    <dbReference type="NCBI Taxonomy" id="637577"/>
    <lineage>
        <taxon>Bacteria</taxon>
        <taxon>Pseudomonadati</taxon>
        <taxon>Pseudomonadota</taxon>
        <taxon>Gammaproteobacteria</taxon>
        <taxon>Lysobacterales</taxon>
        <taxon>Rhodanobacteraceae</taxon>
        <taxon>Luteibacter</taxon>
    </lineage>
</organism>
<accession>A0ABX0Q5L9</accession>
<dbReference type="InterPro" id="IPR047640">
    <property type="entry name" value="RpiR-like"/>
</dbReference>
<dbReference type="EMBL" id="JAAQQR010000005">
    <property type="protein sequence ID" value="NID05643.1"/>
    <property type="molecule type" value="Genomic_DNA"/>
</dbReference>
<dbReference type="PANTHER" id="PTHR30514">
    <property type="entry name" value="GLUCOKINASE"/>
    <property type="match status" value="1"/>
</dbReference>
<gene>
    <name evidence="6" type="ORF">HBF26_12150</name>
</gene>
<dbReference type="InterPro" id="IPR036388">
    <property type="entry name" value="WH-like_DNA-bd_sf"/>
</dbReference>
<dbReference type="PANTHER" id="PTHR30514:SF18">
    <property type="entry name" value="RPIR-FAMILY TRANSCRIPTIONAL REGULATOR"/>
    <property type="match status" value="1"/>
</dbReference>
<name>A0ABX0Q5L9_9GAMM</name>
<dbReference type="Pfam" id="PF01380">
    <property type="entry name" value="SIS"/>
    <property type="match status" value="1"/>
</dbReference>
<dbReference type="InterPro" id="IPR000281">
    <property type="entry name" value="HTH_RpiR"/>
</dbReference>
<evidence type="ECO:0000256" key="4">
    <source>
        <dbReference type="SAM" id="MobiDB-lite"/>
    </source>
</evidence>
<evidence type="ECO:0000313" key="6">
    <source>
        <dbReference type="EMBL" id="NID05643.1"/>
    </source>
</evidence>
<feature type="region of interest" description="Disordered" evidence="4">
    <location>
        <begin position="277"/>
        <end position="306"/>
    </location>
</feature>
<proteinExistence type="predicted"/>
<evidence type="ECO:0000256" key="3">
    <source>
        <dbReference type="ARBA" id="ARBA00023163"/>
    </source>
</evidence>
<dbReference type="InterPro" id="IPR035472">
    <property type="entry name" value="RpiR-like_SIS"/>
</dbReference>
<evidence type="ECO:0000256" key="2">
    <source>
        <dbReference type="ARBA" id="ARBA00023125"/>
    </source>
</evidence>
<comment type="caution">
    <text evidence="6">The sequence shown here is derived from an EMBL/GenBank/DDBJ whole genome shotgun (WGS) entry which is preliminary data.</text>
</comment>
<keyword evidence="2" id="KW-0238">DNA-binding</keyword>
<dbReference type="PROSITE" id="PS51071">
    <property type="entry name" value="HTH_RPIR"/>
    <property type="match status" value="1"/>
</dbReference>
<evidence type="ECO:0000259" key="5">
    <source>
        <dbReference type="PROSITE" id="PS51071"/>
    </source>
</evidence>